<evidence type="ECO:0000256" key="2">
    <source>
        <dbReference type="ARBA" id="ARBA00022630"/>
    </source>
</evidence>
<keyword evidence="4" id="KW-0560">Oxidoreductase</keyword>
<dbReference type="GO" id="GO:0071949">
    <property type="term" value="F:FAD binding"/>
    <property type="evidence" value="ECO:0007669"/>
    <property type="project" value="InterPro"/>
</dbReference>
<keyword evidence="3" id="KW-0274">FAD</keyword>
<dbReference type="InterPro" id="IPR036188">
    <property type="entry name" value="FAD/NAD-bd_sf"/>
</dbReference>
<organism evidence="8 9">
    <name type="scientific">Gloeophyllum trabeum (strain ATCC 11539 / FP-39264 / Madison 617)</name>
    <name type="common">Brown rot fungus</name>
    <dbReference type="NCBI Taxonomy" id="670483"/>
    <lineage>
        <taxon>Eukaryota</taxon>
        <taxon>Fungi</taxon>
        <taxon>Dikarya</taxon>
        <taxon>Basidiomycota</taxon>
        <taxon>Agaricomycotina</taxon>
        <taxon>Agaricomycetes</taxon>
        <taxon>Gloeophyllales</taxon>
        <taxon>Gloeophyllaceae</taxon>
        <taxon>Gloeophyllum</taxon>
    </lineage>
</organism>
<feature type="domain" description="FAD-binding" evidence="7">
    <location>
        <begin position="38"/>
        <end position="353"/>
    </location>
</feature>
<evidence type="ECO:0000256" key="3">
    <source>
        <dbReference type="ARBA" id="ARBA00022827"/>
    </source>
</evidence>
<protein>
    <submittedName>
        <fullName evidence="8">FAD/NAD P-binding domain-containing protein</fullName>
    </submittedName>
</protein>
<dbReference type="InterPro" id="IPR002938">
    <property type="entry name" value="FAD-bd"/>
</dbReference>
<dbReference type="Gene3D" id="3.50.50.60">
    <property type="entry name" value="FAD/NAD(P)-binding domain"/>
    <property type="match status" value="1"/>
</dbReference>
<dbReference type="RefSeq" id="XP_007871297.1">
    <property type="nucleotide sequence ID" value="XM_007873106.1"/>
</dbReference>
<dbReference type="PRINTS" id="PR00420">
    <property type="entry name" value="RNGMNOXGNASE"/>
</dbReference>
<dbReference type="EMBL" id="KB469320">
    <property type="protein sequence ID" value="EPQ50250.1"/>
    <property type="molecule type" value="Genomic_DNA"/>
</dbReference>
<dbReference type="SUPFAM" id="SSF51905">
    <property type="entry name" value="FAD/NAD(P)-binding domain"/>
    <property type="match status" value="1"/>
</dbReference>
<evidence type="ECO:0000256" key="4">
    <source>
        <dbReference type="ARBA" id="ARBA00023002"/>
    </source>
</evidence>
<feature type="chain" id="PRO_5004556518" evidence="6">
    <location>
        <begin position="18"/>
        <end position="439"/>
    </location>
</feature>
<comment type="similarity">
    <text evidence="1">Belongs to the paxM FAD-dependent monooxygenase family.</text>
</comment>
<dbReference type="KEGG" id="gtr:GLOTRDRAFT_118402"/>
<dbReference type="OrthoDB" id="47494at2759"/>
<evidence type="ECO:0000256" key="6">
    <source>
        <dbReference type="SAM" id="SignalP"/>
    </source>
</evidence>
<keyword evidence="5" id="KW-0503">Monooxygenase</keyword>
<keyword evidence="9" id="KW-1185">Reference proteome</keyword>
<keyword evidence="2" id="KW-0285">Flavoprotein</keyword>
<dbReference type="eggNOG" id="KOG2614">
    <property type="taxonomic scope" value="Eukaryota"/>
</dbReference>
<dbReference type="SUPFAM" id="SSF54373">
    <property type="entry name" value="FAD-linked reductases, C-terminal domain"/>
    <property type="match status" value="1"/>
</dbReference>
<dbReference type="SMR" id="S7R791"/>
<dbReference type="GeneID" id="19300486"/>
<name>S7R791_GLOTA</name>
<dbReference type="PANTHER" id="PTHR13789:SF236">
    <property type="entry name" value="MONOOXYGENASE, PUTATIVE (AFU_ORTHOLOGUE AFUA_6G12060)-RELATED"/>
    <property type="match status" value="1"/>
</dbReference>
<dbReference type="HOGENOM" id="CLU_009665_19_1_1"/>
<dbReference type="GO" id="GO:0004497">
    <property type="term" value="F:monooxygenase activity"/>
    <property type="evidence" value="ECO:0007669"/>
    <property type="project" value="UniProtKB-KW"/>
</dbReference>
<evidence type="ECO:0000259" key="7">
    <source>
        <dbReference type="Pfam" id="PF01494"/>
    </source>
</evidence>
<dbReference type="STRING" id="670483.S7R791"/>
<evidence type="ECO:0000313" key="9">
    <source>
        <dbReference type="Proteomes" id="UP000030669"/>
    </source>
</evidence>
<dbReference type="Pfam" id="PF01494">
    <property type="entry name" value="FAD_binding_3"/>
    <property type="match status" value="1"/>
</dbReference>
<evidence type="ECO:0000256" key="5">
    <source>
        <dbReference type="ARBA" id="ARBA00023033"/>
    </source>
</evidence>
<feature type="signal peptide" evidence="6">
    <location>
        <begin position="1"/>
        <end position="17"/>
    </location>
</feature>
<reference evidence="8 9" key="1">
    <citation type="journal article" date="2012" name="Science">
        <title>The Paleozoic origin of enzymatic lignin decomposition reconstructed from 31 fungal genomes.</title>
        <authorList>
            <person name="Floudas D."/>
            <person name="Binder M."/>
            <person name="Riley R."/>
            <person name="Barry K."/>
            <person name="Blanchette R.A."/>
            <person name="Henrissat B."/>
            <person name="Martinez A.T."/>
            <person name="Otillar R."/>
            <person name="Spatafora J.W."/>
            <person name="Yadav J.S."/>
            <person name="Aerts A."/>
            <person name="Benoit I."/>
            <person name="Boyd A."/>
            <person name="Carlson A."/>
            <person name="Copeland A."/>
            <person name="Coutinho P.M."/>
            <person name="de Vries R.P."/>
            <person name="Ferreira P."/>
            <person name="Findley K."/>
            <person name="Foster B."/>
            <person name="Gaskell J."/>
            <person name="Glotzer D."/>
            <person name="Gorecki P."/>
            <person name="Heitman J."/>
            <person name="Hesse C."/>
            <person name="Hori C."/>
            <person name="Igarashi K."/>
            <person name="Jurgens J.A."/>
            <person name="Kallen N."/>
            <person name="Kersten P."/>
            <person name="Kohler A."/>
            <person name="Kuees U."/>
            <person name="Kumar T.K.A."/>
            <person name="Kuo A."/>
            <person name="LaButti K."/>
            <person name="Larrondo L.F."/>
            <person name="Lindquist E."/>
            <person name="Ling A."/>
            <person name="Lombard V."/>
            <person name="Lucas S."/>
            <person name="Lundell T."/>
            <person name="Martin R."/>
            <person name="McLaughlin D.J."/>
            <person name="Morgenstern I."/>
            <person name="Morin E."/>
            <person name="Murat C."/>
            <person name="Nagy L.G."/>
            <person name="Nolan M."/>
            <person name="Ohm R.A."/>
            <person name="Patyshakuliyeva A."/>
            <person name="Rokas A."/>
            <person name="Ruiz-Duenas F.J."/>
            <person name="Sabat G."/>
            <person name="Salamov A."/>
            <person name="Samejima M."/>
            <person name="Schmutz J."/>
            <person name="Slot J.C."/>
            <person name="St John F."/>
            <person name="Stenlid J."/>
            <person name="Sun H."/>
            <person name="Sun S."/>
            <person name="Syed K."/>
            <person name="Tsang A."/>
            <person name="Wiebenga A."/>
            <person name="Young D."/>
            <person name="Pisabarro A."/>
            <person name="Eastwood D.C."/>
            <person name="Martin F."/>
            <person name="Cullen D."/>
            <person name="Grigoriev I.V."/>
            <person name="Hibbett D.S."/>
        </authorList>
    </citation>
    <scope>NUCLEOTIDE SEQUENCE [LARGE SCALE GENOMIC DNA]</scope>
    <source>
        <strain evidence="8 9">ATCC 11539</strain>
    </source>
</reference>
<sequence length="439" mass="48958">MLMWCALSQLRLQPVHSHDPHPATLALLSFSWSSTGIKVVIVSAGFAGLACAIECVRKGHEVLVLEKFKALKSLGDIISFGSNGLHDQIWPICNHLSELTIHNSKGEILTVQHFSEMRYGAHNYSGHRDVLHEVLFNYTKSLGVEIRLGQDVTKYDEDEGRAWVGSNGERIEADVVVGADGERSKARTLVLGYDDKPKSLGYAVYRAWFDAYEQGVDRDPLTDFMCKNGDAFYGWIGPDVHMLTSTARGGRFMSWVITHKDEADTEESWSFPGMMEDVLKVVEGYDPRCAEIQSKAPSCVDWKIVYRDPLPTWISRGGRILLIGDAAHPFLPMSAQGASQAVEDGVTLAVALQLSGKDNVRLAIQAWEKIREQVRDIWHKAKPEAKGAEVEMPSPEWLGHDLEKHAYEVYGDAERDSGGGEWYRFNYALVAANAPVPWK</sequence>
<evidence type="ECO:0000313" key="8">
    <source>
        <dbReference type="EMBL" id="EPQ50250.1"/>
    </source>
</evidence>
<dbReference type="Proteomes" id="UP000030669">
    <property type="component" value="Unassembled WGS sequence"/>
</dbReference>
<proteinExistence type="inferred from homology"/>
<evidence type="ECO:0000256" key="1">
    <source>
        <dbReference type="ARBA" id="ARBA00007992"/>
    </source>
</evidence>
<dbReference type="OMA" id="TICTHLR"/>
<dbReference type="InterPro" id="IPR050493">
    <property type="entry name" value="FAD-dep_Monooxygenase_BioMet"/>
</dbReference>
<dbReference type="AlphaFoldDB" id="S7R791"/>
<keyword evidence="6" id="KW-0732">Signal</keyword>
<gene>
    <name evidence="8" type="ORF">GLOTRDRAFT_118402</name>
</gene>
<accession>S7R791</accession>
<dbReference type="PANTHER" id="PTHR13789">
    <property type="entry name" value="MONOOXYGENASE"/>
    <property type="match status" value="1"/>
</dbReference>